<dbReference type="AlphaFoldDB" id="A0A822YE92"/>
<dbReference type="PANTHER" id="PTHR45670:SF1">
    <property type="entry name" value="E3 UBIQUITIN-PROTEIN LIGASE HECTD1"/>
    <property type="match status" value="1"/>
</dbReference>
<reference evidence="3 4" key="1">
    <citation type="journal article" date="2020" name="Mol. Biol. Evol.">
        <title>Distinct Expression and Methylation Patterns for Genes with Different Fates following a Single Whole-Genome Duplication in Flowering Plants.</title>
        <authorList>
            <person name="Shi T."/>
            <person name="Rahmani R.S."/>
            <person name="Gugger P.F."/>
            <person name="Wang M."/>
            <person name="Li H."/>
            <person name="Zhang Y."/>
            <person name="Li Z."/>
            <person name="Wang Q."/>
            <person name="Van de Peer Y."/>
            <person name="Marchal K."/>
            <person name="Chen J."/>
        </authorList>
    </citation>
    <scope>NUCLEOTIDE SEQUENCE [LARGE SCALE GENOMIC DNA]</scope>
    <source>
        <tissue evidence="3">Leaf</tissue>
    </source>
</reference>
<proteinExistence type="predicted"/>
<evidence type="ECO:0000313" key="3">
    <source>
        <dbReference type="EMBL" id="DAD27798.1"/>
    </source>
</evidence>
<evidence type="ECO:0000256" key="2">
    <source>
        <dbReference type="SAM" id="MobiDB-lite"/>
    </source>
</evidence>
<dbReference type="GO" id="GO:0061630">
    <property type="term" value="F:ubiquitin protein ligase activity"/>
    <property type="evidence" value="ECO:0007669"/>
    <property type="project" value="InterPro"/>
</dbReference>
<gene>
    <name evidence="3" type="ORF">HUJ06_029266</name>
</gene>
<accession>A0A822YE92</accession>
<keyword evidence="1" id="KW-0808">Transferase</keyword>
<keyword evidence="4" id="KW-1185">Reference proteome</keyword>
<evidence type="ECO:0000313" key="4">
    <source>
        <dbReference type="Proteomes" id="UP000607653"/>
    </source>
</evidence>
<dbReference type="Proteomes" id="UP000607653">
    <property type="component" value="Unassembled WGS sequence"/>
</dbReference>
<name>A0A822YE92_NELNU</name>
<dbReference type="PANTHER" id="PTHR45670">
    <property type="entry name" value="E3 UBIQUITIN-PROTEIN LIGASE TRIP12"/>
    <property type="match status" value="1"/>
</dbReference>
<comment type="caution">
    <text evidence="3">The sequence shown here is derived from an EMBL/GenBank/DDBJ whole genome shotgun (WGS) entry which is preliminary data.</text>
</comment>
<protein>
    <submittedName>
        <fullName evidence="3">Uncharacterized protein</fullName>
    </submittedName>
</protein>
<sequence length="144" mass="15684">MPEYGSQDDTNELLPPLPQGTISLPTSSNYLVKGSAGKKSPASNSGKQEDANGTVNEVSIRERLLHDQPELLQQFGMDLLPVLIQIYESSVNGPVRHKCLSVIRKLMHFSTADMIQSLLSVTNISSFLAGVLAWKDPQVLIPAL</sequence>
<feature type="compositionally biased region" description="Polar residues" evidence="2">
    <location>
        <begin position="41"/>
        <end position="55"/>
    </location>
</feature>
<feature type="compositionally biased region" description="Polar residues" evidence="2">
    <location>
        <begin position="20"/>
        <end position="30"/>
    </location>
</feature>
<feature type="region of interest" description="Disordered" evidence="2">
    <location>
        <begin position="1"/>
        <end position="55"/>
    </location>
</feature>
<evidence type="ECO:0000256" key="1">
    <source>
        <dbReference type="ARBA" id="ARBA00022679"/>
    </source>
</evidence>
<organism evidence="3 4">
    <name type="scientific">Nelumbo nucifera</name>
    <name type="common">Sacred lotus</name>
    <dbReference type="NCBI Taxonomy" id="4432"/>
    <lineage>
        <taxon>Eukaryota</taxon>
        <taxon>Viridiplantae</taxon>
        <taxon>Streptophyta</taxon>
        <taxon>Embryophyta</taxon>
        <taxon>Tracheophyta</taxon>
        <taxon>Spermatophyta</taxon>
        <taxon>Magnoliopsida</taxon>
        <taxon>Proteales</taxon>
        <taxon>Nelumbonaceae</taxon>
        <taxon>Nelumbo</taxon>
    </lineage>
</organism>
<dbReference type="InterPro" id="IPR045322">
    <property type="entry name" value="HECTD1/TRIP12-like"/>
</dbReference>
<dbReference type="GO" id="GO:0006511">
    <property type="term" value="P:ubiquitin-dependent protein catabolic process"/>
    <property type="evidence" value="ECO:0007669"/>
    <property type="project" value="InterPro"/>
</dbReference>
<dbReference type="EMBL" id="DUZY01000002">
    <property type="protein sequence ID" value="DAD27798.1"/>
    <property type="molecule type" value="Genomic_DNA"/>
</dbReference>